<dbReference type="GeneID" id="26626106"/>
<evidence type="ECO:0000313" key="1">
    <source>
        <dbReference type="EMBL" id="ALA07287.1"/>
    </source>
</evidence>
<evidence type="ECO:0000313" key="2">
    <source>
        <dbReference type="Proteomes" id="UP000208104"/>
    </source>
</evidence>
<dbReference type="KEGG" id="vg:26626106"/>
<organism evidence="1 2">
    <name type="scientific">Brevibacillus phage Jenst</name>
    <dbReference type="NCBI Taxonomy" id="1691954"/>
    <lineage>
        <taxon>Viruses</taxon>
        <taxon>Duplodnaviria</taxon>
        <taxon>Heunggongvirae</taxon>
        <taxon>Uroviricota</taxon>
        <taxon>Caudoviricetes</taxon>
        <taxon>Jenstvirus</taxon>
        <taxon>Jenstvirus jenst</taxon>
    </lineage>
</organism>
<protein>
    <submittedName>
        <fullName evidence="1">Uncharacterized protein</fullName>
    </submittedName>
</protein>
<reference evidence="1 2" key="1">
    <citation type="journal article" date="2015" name="Genome Announc.">
        <title>Genome Sequences of Five Additional Brevibacillus laterosporus Bacteriophages.</title>
        <authorList>
            <person name="Merrill B.D."/>
            <person name="Berg J.A."/>
            <person name="Graves K.A."/>
            <person name="Ward A.T."/>
            <person name="Hilton J.A."/>
            <person name="Wake B.N."/>
            <person name="Grose J.H."/>
            <person name="Breakwell D.P."/>
            <person name="Burnett S.H."/>
        </authorList>
    </citation>
    <scope>NUCLEOTIDE SEQUENCE [LARGE SCALE GENOMIC DNA]</scope>
</reference>
<dbReference type="EMBL" id="KT151955">
    <property type="protein sequence ID" value="ALA07287.1"/>
    <property type="molecule type" value="Genomic_DNA"/>
</dbReference>
<accession>A0A0K2CNA7</accession>
<dbReference type="Proteomes" id="UP000208104">
    <property type="component" value="Segment"/>
</dbReference>
<keyword evidence="2" id="KW-1185">Reference proteome</keyword>
<name>A0A0K2CNA7_9CAUD</name>
<dbReference type="RefSeq" id="YP_009199219.1">
    <property type="nucleotide sequence ID" value="NC_028805.1"/>
</dbReference>
<sequence length="95" mass="10273">MVKVTIETDGQETVVMEGKGIAGSFVVQENEDSSVDVDDVLIGVFDLNTLTAALHNTVVAYMATLKSHGMTESEVSQMIEVALNHSKEIYLAEVK</sequence>
<proteinExistence type="predicted"/>
<gene>
    <name evidence="1" type="ORF">JENST_158</name>
</gene>